<sequence>MTTNFETLFSPYSALRLAAFDNMKLIAAVLTEAGEAYQCVEANLLVSAANEQVNRGYFVQWGDRWLYCGLCNSYADPIVLMTKIELEQIDVASVTLITVPVMSMQQVGFMCIESAHFDHC</sequence>
<comment type="caution">
    <text evidence="1">The sequence shown here is derived from an EMBL/GenBank/DDBJ whole genome shotgun (WGS) entry which is preliminary data.</text>
</comment>
<accession>A0A9X2CAQ9</accession>
<evidence type="ECO:0000313" key="1">
    <source>
        <dbReference type="EMBL" id="MCL1105549.1"/>
    </source>
</evidence>
<organism evidence="1 2">
    <name type="scientific">Shewanella algicola</name>
    <dbReference type="NCBI Taxonomy" id="640633"/>
    <lineage>
        <taxon>Bacteria</taxon>
        <taxon>Pseudomonadati</taxon>
        <taxon>Pseudomonadota</taxon>
        <taxon>Gammaproteobacteria</taxon>
        <taxon>Alteromonadales</taxon>
        <taxon>Shewanellaceae</taxon>
        <taxon>Shewanella</taxon>
    </lineage>
</organism>
<gene>
    <name evidence="1" type="ORF">L2749_09800</name>
</gene>
<reference evidence="1" key="1">
    <citation type="submission" date="2022-01" db="EMBL/GenBank/DDBJ databases">
        <title>Whole genome-based taxonomy of the Shewanellaceae.</title>
        <authorList>
            <person name="Martin-Rodriguez A.J."/>
        </authorList>
    </citation>
    <scope>NUCLEOTIDE SEQUENCE</scope>
    <source>
        <strain evidence="1">DSM 23803</strain>
    </source>
</reference>
<evidence type="ECO:0000313" key="2">
    <source>
        <dbReference type="Proteomes" id="UP001139408"/>
    </source>
</evidence>
<dbReference type="Proteomes" id="UP001139408">
    <property type="component" value="Unassembled WGS sequence"/>
</dbReference>
<name>A0A9X2CAQ9_9GAMM</name>
<dbReference type="RefSeq" id="WP_188925043.1">
    <property type="nucleotide sequence ID" value="NZ_BMQI01000018.1"/>
</dbReference>
<keyword evidence="2" id="KW-1185">Reference proteome</keyword>
<dbReference type="EMBL" id="JAKILJ010000019">
    <property type="protein sequence ID" value="MCL1105549.1"/>
    <property type="molecule type" value="Genomic_DNA"/>
</dbReference>
<dbReference type="AlphaFoldDB" id="A0A9X2CAQ9"/>
<proteinExistence type="predicted"/>
<protein>
    <submittedName>
        <fullName evidence="1">Uncharacterized protein</fullName>
    </submittedName>
</protein>